<organism evidence="5 6">
    <name type="scientific">Symbiochloris irregularis</name>
    <dbReference type="NCBI Taxonomy" id="706552"/>
    <lineage>
        <taxon>Eukaryota</taxon>
        <taxon>Viridiplantae</taxon>
        <taxon>Chlorophyta</taxon>
        <taxon>core chlorophytes</taxon>
        <taxon>Trebouxiophyceae</taxon>
        <taxon>Trebouxiales</taxon>
        <taxon>Trebouxiaceae</taxon>
        <taxon>Symbiochloris</taxon>
    </lineage>
</organism>
<keyword evidence="6" id="KW-1185">Reference proteome</keyword>
<feature type="chain" id="PRO_5043542176" description="DUF1664 domain-containing protein" evidence="3">
    <location>
        <begin position="20"/>
        <end position="320"/>
    </location>
</feature>
<dbReference type="EMBL" id="JALJOQ010000063">
    <property type="protein sequence ID" value="KAK9803061.1"/>
    <property type="molecule type" value="Genomic_DNA"/>
</dbReference>
<keyword evidence="2" id="KW-1133">Transmembrane helix</keyword>
<feature type="coiled-coil region" evidence="1">
    <location>
        <begin position="151"/>
        <end position="181"/>
    </location>
</feature>
<feature type="signal peptide" evidence="3">
    <location>
        <begin position="1"/>
        <end position="19"/>
    </location>
</feature>
<dbReference type="PANTHER" id="PTHR47289:SF2">
    <property type="entry name" value="TRANSCRIPTION FACTOR, PUTATIVE (DUF1664)-RELATED"/>
    <property type="match status" value="1"/>
</dbReference>
<dbReference type="AlphaFoldDB" id="A0AAW1NZT7"/>
<keyword evidence="2" id="KW-0812">Transmembrane</keyword>
<evidence type="ECO:0000256" key="1">
    <source>
        <dbReference type="SAM" id="Coils"/>
    </source>
</evidence>
<comment type="caution">
    <text evidence="5">The sequence shown here is derived from an EMBL/GenBank/DDBJ whole genome shotgun (WGS) entry which is preliminary data.</text>
</comment>
<dbReference type="InterPro" id="IPR012458">
    <property type="entry name" value="DUF1664"/>
</dbReference>
<keyword evidence="3" id="KW-0732">Signal</keyword>
<evidence type="ECO:0000313" key="6">
    <source>
        <dbReference type="Proteomes" id="UP001465755"/>
    </source>
</evidence>
<proteinExistence type="predicted"/>
<feature type="transmembrane region" description="Helical" evidence="2">
    <location>
        <begin position="90"/>
        <end position="109"/>
    </location>
</feature>
<sequence length="320" mass="33783">MSRGGGLLAALLGAGGASAYYTGDALGPLRHIPGLGNLGTGFGQTSSYGGGGSNREMDDLKRLVEQLSRDFGRNQGFTIVTNPGGKGGSSAFAVVAVITSAGVVYLRFWRGWRFSDMMYVTRSSLTKSISQVSAGMESVKQALQQRVDLVKSKLGGQLDELRAESKEAQEAMAEAQGAMADHLRLVGDDVQGVQTSVQELEANLDEISLHQRTANEGIHLLCSVVGDLMKKTGYRMASVVEPGQVCQAAANDRLAPCAGVGGPSQHSRGVSRPLADMARVSTQLWHRSHAQQKCTASHRARLAPNITANFPTASLAAART</sequence>
<dbReference type="Proteomes" id="UP001465755">
    <property type="component" value="Unassembled WGS sequence"/>
</dbReference>
<evidence type="ECO:0000259" key="4">
    <source>
        <dbReference type="Pfam" id="PF07889"/>
    </source>
</evidence>
<evidence type="ECO:0000256" key="3">
    <source>
        <dbReference type="SAM" id="SignalP"/>
    </source>
</evidence>
<keyword evidence="2" id="KW-0472">Membrane</keyword>
<accession>A0AAW1NZT7</accession>
<reference evidence="5 6" key="1">
    <citation type="journal article" date="2024" name="Nat. Commun.">
        <title>Phylogenomics reveals the evolutionary origins of lichenization in chlorophyte algae.</title>
        <authorList>
            <person name="Puginier C."/>
            <person name="Libourel C."/>
            <person name="Otte J."/>
            <person name="Skaloud P."/>
            <person name="Haon M."/>
            <person name="Grisel S."/>
            <person name="Petersen M."/>
            <person name="Berrin J.G."/>
            <person name="Delaux P.M."/>
            <person name="Dal Grande F."/>
            <person name="Keller J."/>
        </authorList>
    </citation>
    <scope>NUCLEOTIDE SEQUENCE [LARGE SCALE GENOMIC DNA]</scope>
    <source>
        <strain evidence="5 6">SAG 2036</strain>
    </source>
</reference>
<evidence type="ECO:0000313" key="5">
    <source>
        <dbReference type="EMBL" id="KAK9803061.1"/>
    </source>
</evidence>
<protein>
    <recommendedName>
        <fullName evidence="4">DUF1664 domain-containing protein</fullName>
    </recommendedName>
</protein>
<dbReference type="PANTHER" id="PTHR47289">
    <property type="entry name" value="TRANSCRIPTION FACTOR, PUTATIVE (DUF1664)-RELATED"/>
    <property type="match status" value="1"/>
</dbReference>
<gene>
    <name evidence="5" type="ORF">WJX73_004801</name>
</gene>
<feature type="domain" description="DUF1664" evidence="4">
    <location>
        <begin position="90"/>
        <end position="211"/>
    </location>
</feature>
<name>A0AAW1NZT7_9CHLO</name>
<evidence type="ECO:0000256" key="2">
    <source>
        <dbReference type="SAM" id="Phobius"/>
    </source>
</evidence>
<keyword evidence="1" id="KW-0175">Coiled coil</keyword>
<dbReference type="Pfam" id="PF07889">
    <property type="entry name" value="DUF1664"/>
    <property type="match status" value="1"/>
</dbReference>